<dbReference type="AlphaFoldDB" id="A0A101CI90"/>
<comment type="caution">
    <text evidence="2">The sequence shown here is derived from an EMBL/GenBank/DDBJ whole genome shotgun (WGS) entry which is preliminary data.</text>
</comment>
<dbReference type="Pfam" id="PF18730">
    <property type="entry name" value="HEPN_Cthe2314"/>
    <property type="match status" value="1"/>
</dbReference>
<evidence type="ECO:0000313" key="3">
    <source>
        <dbReference type="Proteomes" id="UP000054388"/>
    </source>
</evidence>
<dbReference type="InterPro" id="IPR041394">
    <property type="entry name" value="HEPN_Cthe2314"/>
</dbReference>
<sequence length="262" mass="30645">MTEIELLQSLNTRIIEIYNEQNLLPITGNDGKMNLQNGRPLLSWSNSITRHRNCAFRTTPVNYQHLIDDLTFISDELLYFTAHLFLYRPHINDPLKDAFATPSGTIVYPVFTNFAGKRYEMYLNVCYEKAYNFWDRIGDLIASFFPADFPGNIYFISVIKKLKTIYSGNSDLDWLDDFVTNVFTDYNETRKKSVHTITQRTENKWKQLGQVGDEQKSRELSEEILGYPDEFKKMLDLCNEGIVRTLDFLEFVNKDKGYQCTQ</sequence>
<gene>
    <name evidence="2" type="ORF">AR686_07635</name>
</gene>
<evidence type="ECO:0000313" key="2">
    <source>
        <dbReference type="EMBL" id="KUJ56424.1"/>
    </source>
</evidence>
<reference evidence="2 3" key="1">
    <citation type="submission" date="2015-10" db="EMBL/GenBank/DDBJ databases">
        <title>Genome sequence of Chryseobacterium greenlandense.</title>
        <authorList>
            <person name="Newman J."/>
            <person name="Fischer K."/>
            <person name="Miller J."/>
        </authorList>
    </citation>
    <scope>NUCLEOTIDE SEQUENCE [LARGE SCALE GENOMIC DNA]</scope>
    <source>
        <strain evidence="2 3">UMB34</strain>
    </source>
</reference>
<feature type="domain" description="Cthe-2314-like HEPN" evidence="1">
    <location>
        <begin position="117"/>
        <end position="248"/>
    </location>
</feature>
<name>A0A101CI90_9FLAO</name>
<dbReference type="EMBL" id="LMAI01000004">
    <property type="protein sequence ID" value="KUJ56424.1"/>
    <property type="molecule type" value="Genomic_DNA"/>
</dbReference>
<accession>A0A101CI90</accession>
<dbReference type="Proteomes" id="UP000054388">
    <property type="component" value="Unassembled WGS sequence"/>
</dbReference>
<dbReference type="RefSeq" id="WP_059136388.1">
    <property type="nucleotide sequence ID" value="NZ_LMAI01000004.1"/>
</dbReference>
<organism evidence="2 3">
    <name type="scientific">Chryseobacterium aquaticum subsp. greenlandense</name>
    <dbReference type="NCBI Taxonomy" id="345663"/>
    <lineage>
        <taxon>Bacteria</taxon>
        <taxon>Pseudomonadati</taxon>
        <taxon>Bacteroidota</taxon>
        <taxon>Flavobacteriia</taxon>
        <taxon>Flavobacteriales</taxon>
        <taxon>Weeksellaceae</taxon>
        <taxon>Chryseobacterium group</taxon>
        <taxon>Chryseobacterium</taxon>
    </lineage>
</organism>
<protein>
    <recommendedName>
        <fullName evidence="1">Cthe-2314-like HEPN domain-containing protein</fullName>
    </recommendedName>
</protein>
<proteinExistence type="predicted"/>
<evidence type="ECO:0000259" key="1">
    <source>
        <dbReference type="Pfam" id="PF18730"/>
    </source>
</evidence>